<reference evidence="11" key="1">
    <citation type="submission" date="2022-01" db="EMBL/GenBank/DDBJ databases">
        <title>Whole genome-based taxonomy of the Shewanellaceae.</title>
        <authorList>
            <person name="Martin-Rodriguez A.J."/>
        </authorList>
    </citation>
    <scope>NUCLEOTIDE SEQUENCE</scope>
    <source>
        <strain evidence="11">DSM 16422</strain>
    </source>
</reference>
<feature type="transmembrane region" description="Helical" evidence="10">
    <location>
        <begin position="282"/>
        <end position="300"/>
    </location>
</feature>
<evidence type="ECO:0000256" key="7">
    <source>
        <dbReference type="ARBA" id="ARBA00023173"/>
    </source>
</evidence>
<keyword evidence="3 10" id="KW-0812">Transmembrane</keyword>
<name>A0A9X1ZTM1_9GAMM</name>
<feature type="transmembrane region" description="Helical" evidence="10">
    <location>
        <begin position="321"/>
        <end position="343"/>
    </location>
</feature>
<feature type="transmembrane region" description="Helical" evidence="10">
    <location>
        <begin position="377"/>
        <end position="404"/>
    </location>
</feature>
<dbReference type="InterPro" id="IPR050368">
    <property type="entry name" value="ClC-type_chloride_channel"/>
</dbReference>
<keyword evidence="2" id="KW-0813">Transport</keyword>
<dbReference type="PRINTS" id="PR00762">
    <property type="entry name" value="CLCHANNEL"/>
</dbReference>
<evidence type="ECO:0000256" key="10">
    <source>
        <dbReference type="SAM" id="Phobius"/>
    </source>
</evidence>
<keyword evidence="12" id="KW-1185">Reference proteome</keyword>
<dbReference type="Gene3D" id="1.10.3080.10">
    <property type="entry name" value="Clc chloride channel"/>
    <property type="match status" value="1"/>
</dbReference>
<feature type="transmembrane region" description="Helical" evidence="10">
    <location>
        <begin position="349"/>
        <end position="370"/>
    </location>
</feature>
<organism evidence="11 12">
    <name type="scientific">Shewanella gaetbuli</name>
    <dbReference type="NCBI Taxonomy" id="220752"/>
    <lineage>
        <taxon>Bacteria</taxon>
        <taxon>Pseudomonadati</taxon>
        <taxon>Pseudomonadota</taxon>
        <taxon>Gammaproteobacteria</taxon>
        <taxon>Alteromonadales</taxon>
        <taxon>Shewanellaceae</taxon>
        <taxon>Shewanella</taxon>
    </lineage>
</organism>
<dbReference type="EMBL" id="JAKIKP010000002">
    <property type="protein sequence ID" value="MCL1141936.1"/>
    <property type="molecule type" value="Genomic_DNA"/>
</dbReference>
<evidence type="ECO:0000256" key="6">
    <source>
        <dbReference type="ARBA" id="ARBA00023136"/>
    </source>
</evidence>
<evidence type="ECO:0000256" key="1">
    <source>
        <dbReference type="ARBA" id="ARBA00004141"/>
    </source>
</evidence>
<sequence length="574" mass="62577">MQLRINKAAIIHAKRATRKYLNNEFRDKLSQARISVQLCALALLFAVIASSVIILFRLLLVWADQYSHTHALNISDILTDWRTYLPMIGALLIWLVSLVGSKRYRRMGIAYVLHRFKIHYGKVPLQSAPGQFFQALIALITNFSVGREGPAIHLGAVSASVMAEKFKLPDNSVRIMCASGIAAGIAATFNAPLAAVLFVFEVIVREYKIHYFFPIMLSAICGAVSSQLVFGNIHEYDLINVIHIPLDHYPILLLGGLGLGCTAALFNYSLLKVTATGQNWRLIYRLMIAGTATTIVGIFLPQSLGSGDLAIHEAISESPSLWFLMALLIGKMIATIAAIGLGVPGGLIGPLYGIGALVGAILALISSAIFPSIAPYVGLYTVIGMTAMMGVCLSAPLAALVALLELTNDASIILPAMFVTIPAFLVAYQGFDTKSIFLKQLEIMGLDYKIPPMNQGLQKKGVRVLMNRRFVVVNDDDELLLEVLKRAAGRPVLVRNTDGQIEMLSLEIQSFEDSTTLSRHLMQGLPDSATLDEVYDALAAKRAGEVYIYRNKPSHIVGVISWANLAQEIRSGQL</sequence>
<evidence type="ECO:0000256" key="5">
    <source>
        <dbReference type="ARBA" id="ARBA00023065"/>
    </source>
</evidence>
<evidence type="ECO:0000256" key="2">
    <source>
        <dbReference type="ARBA" id="ARBA00022448"/>
    </source>
</evidence>
<protein>
    <submittedName>
        <fullName evidence="11">Chloride channel protein</fullName>
    </submittedName>
</protein>
<keyword evidence="4 10" id="KW-1133">Transmembrane helix</keyword>
<feature type="transmembrane region" description="Helical" evidence="10">
    <location>
        <begin position="175"/>
        <end position="199"/>
    </location>
</feature>
<evidence type="ECO:0000256" key="3">
    <source>
        <dbReference type="ARBA" id="ARBA00022692"/>
    </source>
</evidence>
<keyword evidence="6 10" id="KW-0472">Membrane</keyword>
<feature type="transmembrane region" description="Helical" evidence="10">
    <location>
        <begin position="83"/>
        <end position="100"/>
    </location>
</feature>
<feature type="transmembrane region" description="Helical" evidence="10">
    <location>
        <begin position="410"/>
        <end position="431"/>
    </location>
</feature>
<comment type="caution">
    <text evidence="11">The sequence shown here is derived from an EMBL/GenBank/DDBJ whole genome shotgun (WGS) entry which is preliminary data.</text>
</comment>
<dbReference type="PANTHER" id="PTHR43427:SF6">
    <property type="entry name" value="CHLORIDE CHANNEL PROTEIN CLC-E"/>
    <property type="match status" value="1"/>
</dbReference>
<keyword evidence="8" id="KW-0868">Chloride</keyword>
<dbReference type="AlphaFoldDB" id="A0A9X1ZTM1"/>
<evidence type="ECO:0000313" key="11">
    <source>
        <dbReference type="EMBL" id="MCL1141936.1"/>
    </source>
</evidence>
<evidence type="ECO:0000256" key="9">
    <source>
        <dbReference type="ARBA" id="ARBA00023303"/>
    </source>
</evidence>
<keyword evidence="5" id="KW-0406">Ion transport</keyword>
<dbReference type="RefSeq" id="WP_248994611.1">
    <property type="nucleotide sequence ID" value="NZ_JAKIKP010000002.1"/>
</dbReference>
<dbReference type="SUPFAM" id="SSF81340">
    <property type="entry name" value="Clc chloride channel"/>
    <property type="match status" value="1"/>
</dbReference>
<dbReference type="PANTHER" id="PTHR43427">
    <property type="entry name" value="CHLORIDE CHANNEL PROTEIN CLC-E"/>
    <property type="match status" value="1"/>
</dbReference>
<proteinExistence type="predicted"/>
<dbReference type="Pfam" id="PF00654">
    <property type="entry name" value="Voltage_CLC"/>
    <property type="match status" value="1"/>
</dbReference>
<feature type="transmembrane region" description="Helical" evidence="10">
    <location>
        <begin position="211"/>
        <end position="230"/>
    </location>
</feature>
<evidence type="ECO:0000256" key="8">
    <source>
        <dbReference type="ARBA" id="ARBA00023214"/>
    </source>
</evidence>
<accession>A0A9X1ZTM1</accession>
<keyword evidence="9" id="KW-0407">Ion channel</keyword>
<comment type="subcellular location">
    <subcellularLocation>
        <location evidence="1">Membrane</location>
        <topology evidence="1">Multi-pass membrane protein</topology>
    </subcellularLocation>
</comment>
<dbReference type="InterPro" id="IPR001807">
    <property type="entry name" value="ClC"/>
</dbReference>
<keyword evidence="7" id="KW-0869">Chloride channel</keyword>
<dbReference type="CDD" id="cd00400">
    <property type="entry name" value="Voltage_gated_ClC"/>
    <property type="match status" value="1"/>
</dbReference>
<gene>
    <name evidence="11" type="ORF">L2672_04385</name>
</gene>
<dbReference type="GO" id="GO:0034707">
    <property type="term" value="C:chloride channel complex"/>
    <property type="evidence" value="ECO:0007669"/>
    <property type="project" value="UniProtKB-KW"/>
</dbReference>
<evidence type="ECO:0000256" key="4">
    <source>
        <dbReference type="ARBA" id="ARBA00022989"/>
    </source>
</evidence>
<dbReference type="Proteomes" id="UP001139333">
    <property type="component" value="Unassembled WGS sequence"/>
</dbReference>
<feature type="transmembrane region" description="Helical" evidence="10">
    <location>
        <begin position="251"/>
        <end position="270"/>
    </location>
</feature>
<dbReference type="InterPro" id="IPR014743">
    <property type="entry name" value="Cl-channel_core"/>
</dbReference>
<dbReference type="GO" id="GO:0005254">
    <property type="term" value="F:chloride channel activity"/>
    <property type="evidence" value="ECO:0007669"/>
    <property type="project" value="UniProtKB-KW"/>
</dbReference>
<feature type="transmembrane region" description="Helical" evidence="10">
    <location>
        <begin position="38"/>
        <end position="63"/>
    </location>
</feature>
<evidence type="ECO:0000313" key="12">
    <source>
        <dbReference type="Proteomes" id="UP001139333"/>
    </source>
</evidence>